<dbReference type="PANTHER" id="PTHR33365:SF11">
    <property type="entry name" value="TAT PATHWAY SIGNAL SEQUENCE"/>
    <property type="match status" value="1"/>
</dbReference>
<reference evidence="5 6" key="1">
    <citation type="submission" date="2015-01" db="EMBL/GenBank/DDBJ databases">
        <title>The Genome Sequence of Capronia semiimmersa CBS27337.</title>
        <authorList>
            <consortium name="The Broad Institute Genomics Platform"/>
            <person name="Cuomo C."/>
            <person name="de Hoog S."/>
            <person name="Gorbushina A."/>
            <person name="Stielow B."/>
            <person name="Teixiera M."/>
            <person name="Abouelleil A."/>
            <person name="Chapman S.B."/>
            <person name="Priest M."/>
            <person name="Young S.K."/>
            <person name="Wortman J."/>
            <person name="Nusbaum C."/>
            <person name="Birren B."/>
        </authorList>
    </citation>
    <scope>NUCLEOTIDE SEQUENCE [LARGE SCALE GENOMIC DNA]</scope>
    <source>
        <strain evidence="5 6">CBS 27337</strain>
    </source>
</reference>
<comment type="similarity">
    <text evidence="3">Belongs to the ustYa family.</text>
</comment>
<evidence type="ECO:0000256" key="1">
    <source>
        <dbReference type="ARBA" id="ARBA00004685"/>
    </source>
</evidence>
<proteinExistence type="inferred from homology"/>
<gene>
    <name evidence="5" type="ORF">PV04_05364</name>
</gene>
<dbReference type="EMBL" id="KN846958">
    <property type="protein sequence ID" value="KIW69491.1"/>
    <property type="molecule type" value="Genomic_DNA"/>
</dbReference>
<dbReference type="InterPro" id="IPR021765">
    <property type="entry name" value="UstYa-like"/>
</dbReference>
<accession>A0A0D2CWH1</accession>
<comment type="pathway">
    <text evidence="1">Mycotoxin biosynthesis.</text>
</comment>
<evidence type="ECO:0000313" key="6">
    <source>
        <dbReference type="Proteomes" id="UP000054266"/>
    </source>
</evidence>
<dbReference type="PANTHER" id="PTHR33365">
    <property type="entry name" value="YALI0B05434P"/>
    <property type="match status" value="1"/>
</dbReference>
<protein>
    <submittedName>
        <fullName evidence="5">Uncharacterized protein</fullName>
    </submittedName>
</protein>
<keyword evidence="4" id="KW-0812">Transmembrane</keyword>
<feature type="transmembrane region" description="Helical" evidence="4">
    <location>
        <begin position="32"/>
        <end position="54"/>
    </location>
</feature>
<keyword evidence="2" id="KW-0560">Oxidoreductase</keyword>
<dbReference type="AlphaFoldDB" id="A0A0D2CWH1"/>
<dbReference type="Proteomes" id="UP000054266">
    <property type="component" value="Unassembled WGS sequence"/>
</dbReference>
<organism evidence="5 6">
    <name type="scientific">Phialophora macrospora</name>
    <dbReference type="NCBI Taxonomy" id="1851006"/>
    <lineage>
        <taxon>Eukaryota</taxon>
        <taxon>Fungi</taxon>
        <taxon>Dikarya</taxon>
        <taxon>Ascomycota</taxon>
        <taxon>Pezizomycotina</taxon>
        <taxon>Eurotiomycetes</taxon>
        <taxon>Chaetothyriomycetidae</taxon>
        <taxon>Chaetothyriales</taxon>
        <taxon>Herpotrichiellaceae</taxon>
        <taxon>Phialophora</taxon>
    </lineage>
</organism>
<keyword evidence="4" id="KW-0472">Membrane</keyword>
<evidence type="ECO:0000256" key="2">
    <source>
        <dbReference type="ARBA" id="ARBA00023002"/>
    </source>
</evidence>
<keyword evidence="4" id="KW-1133">Transmembrane helix</keyword>
<dbReference type="STRING" id="5601.A0A0D2CWH1"/>
<name>A0A0D2CWH1_9EURO</name>
<evidence type="ECO:0000256" key="3">
    <source>
        <dbReference type="ARBA" id="ARBA00035112"/>
    </source>
</evidence>
<evidence type="ECO:0000256" key="4">
    <source>
        <dbReference type="SAM" id="Phobius"/>
    </source>
</evidence>
<evidence type="ECO:0000313" key="5">
    <source>
        <dbReference type="EMBL" id="KIW69491.1"/>
    </source>
</evidence>
<sequence length="261" mass="29018">MDYEKLPPDPVDEDELSSPIPRSRWQYLLPKALAMSMSFIAGLVLGLTTAIFIYSTRHHTFCLSGATYDTTPQFLTLPRNSRAFNLSDFNFASPQPDETTIWKSSVPSEMFLYVDDPSSAGLPPGIPLATVKNDFTKMSSARASHSLLHEHPGSTLSDPELTNFYVPSVLHQLHCVAWLRQAYIEAAYEGTIAPYEHVSHCFEFVREAIKCAGDVTLEGHDEGMFSVAGGRAAMHSCLDIEKLLEMMRQGEGKVEYEVAHV</sequence>
<dbReference type="GO" id="GO:0016491">
    <property type="term" value="F:oxidoreductase activity"/>
    <property type="evidence" value="ECO:0007669"/>
    <property type="project" value="UniProtKB-KW"/>
</dbReference>
<dbReference type="GO" id="GO:0043386">
    <property type="term" value="P:mycotoxin biosynthetic process"/>
    <property type="evidence" value="ECO:0007669"/>
    <property type="project" value="InterPro"/>
</dbReference>
<dbReference type="Pfam" id="PF11807">
    <property type="entry name" value="UstYa"/>
    <property type="match status" value="1"/>
</dbReference>
<dbReference type="HOGENOM" id="CLU_1065589_0_0_1"/>
<keyword evidence="6" id="KW-1185">Reference proteome</keyword>